<reference evidence="1" key="3">
    <citation type="journal article" date="2017" name="Nature">
        <title>Genome sequence of the progenitor of the wheat D genome Aegilops tauschii.</title>
        <authorList>
            <person name="Luo M.C."/>
            <person name="Gu Y.Q."/>
            <person name="Puiu D."/>
            <person name="Wang H."/>
            <person name="Twardziok S.O."/>
            <person name="Deal K.R."/>
            <person name="Huo N."/>
            <person name="Zhu T."/>
            <person name="Wang L."/>
            <person name="Wang Y."/>
            <person name="McGuire P.E."/>
            <person name="Liu S."/>
            <person name="Long H."/>
            <person name="Ramasamy R.K."/>
            <person name="Rodriguez J.C."/>
            <person name="Van S.L."/>
            <person name="Yuan L."/>
            <person name="Wang Z."/>
            <person name="Xia Z."/>
            <person name="Xiao L."/>
            <person name="Anderson O.D."/>
            <person name="Ouyang S."/>
            <person name="Liang Y."/>
            <person name="Zimin A.V."/>
            <person name="Pertea G."/>
            <person name="Qi P."/>
            <person name="Bennetzen J.L."/>
            <person name="Dai X."/>
            <person name="Dawson M.W."/>
            <person name="Muller H.G."/>
            <person name="Kugler K."/>
            <person name="Rivarola-Duarte L."/>
            <person name="Spannagl M."/>
            <person name="Mayer K.F.X."/>
            <person name="Lu F.H."/>
            <person name="Bevan M.W."/>
            <person name="Leroy P."/>
            <person name="Li P."/>
            <person name="You F.M."/>
            <person name="Sun Q."/>
            <person name="Liu Z."/>
            <person name="Lyons E."/>
            <person name="Wicker T."/>
            <person name="Salzberg S.L."/>
            <person name="Devos K.M."/>
            <person name="Dvorak J."/>
        </authorList>
    </citation>
    <scope>NUCLEOTIDE SEQUENCE [LARGE SCALE GENOMIC DNA]</scope>
    <source>
        <strain evidence="1">cv. AL8/78</strain>
    </source>
</reference>
<accession>A0A453JTU3</accession>
<dbReference type="Proteomes" id="UP000015105">
    <property type="component" value="Chromosome 5D"/>
</dbReference>
<reference evidence="1" key="5">
    <citation type="journal article" date="2021" name="G3 (Bethesda)">
        <title>Aegilops tauschii genome assembly Aet v5.0 features greater sequence contiguity and improved annotation.</title>
        <authorList>
            <person name="Wang L."/>
            <person name="Zhu T."/>
            <person name="Rodriguez J.C."/>
            <person name="Deal K.R."/>
            <person name="Dubcovsky J."/>
            <person name="McGuire P.E."/>
            <person name="Lux T."/>
            <person name="Spannagl M."/>
            <person name="Mayer K.F.X."/>
            <person name="Baldrich P."/>
            <person name="Meyers B.C."/>
            <person name="Huo N."/>
            <person name="Gu Y.Q."/>
            <person name="Zhou H."/>
            <person name="Devos K.M."/>
            <person name="Bennetzen J.L."/>
            <person name="Unver T."/>
            <person name="Budak H."/>
            <person name="Gulick P.J."/>
            <person name="Galiba G."/>
            <person name="Kalapos B."/>
            <person name="Nelson D.R."/>
            <person name="Li P."/>
            <person name="You F.M."/>
            <person name="Luo M.C."/>
            <person name="Dvorak J."/>
        </authorList>
    </citation>
    <scope>NUCLEOTIDE SEQUENCE [LARGE SCALE GENOMIC DNA]</scope>
    <source>
        <strain evidence="1">cv. AL8/78</strain>
    </source>
</reference>
<reference evidence="2" key="2">
    <citation type="journal article" date="2017" name="Nat. Plants">
        <title>The Aegilops tauschii genome reveals multiple impacts of transposons.</title>
        <authorList>
            <person name="Zhao G."/>
            <person name="Zou C."/>
            <person name="Li K."/>
            <person name="Wang K."/>
            <person name="Li T."/>
            <person name="Gao L."/>
            <person name="Zhang X."/>
            <person name="Wang H."/>
            <person name="Yang Z."/>
            <person name="Liu X."/>
            <person name="Jiang W."/>
            <person name="Mao L."/>
            <person name="Kong X."/>
            <person name="Jiao Y."/>
            <person name="Jia J."/>
        </authorList>
    </citation>
    <scope>NUCLEOTIDE SEQUENCE [LARGE SCALE GENOMIC DNA]</scope>
    <source>
        <strain evidence="2">cv. AL8/78</strain>
    </source>
</reference>
<dbReference type="AlphaFoldDB" id="A0A453JTU3"/>
<evidence type="ECO:0000313" key="1">
    <source>
        <dbReference type="EnsemblPlants" id="AET5Gv20188100.5"/>
    </source>
</evidence>
<reference evidence="2" key="1">
    <citation type="journal article" date="2014" name="Science">
        <title>Ancient hybridizations among the ancestral genomes of bread wheat.</title>
        <authorList>
            <consortium name="International Wheat Genome Sequencing Consortium,"/>
            <person name="Marcussen T."/>
            <person name="Sandve S.R."/>
            <person name="Heier L."/>
            <person name="Spannagl M."/>
            <person name="Pfeifer M."/>
            <person name="Jakobsen K.S."/>
            <person name="Wulff B.B."/>
            <person name="Steuernagel B."/>
            <person name="Mayer K.F."/>
            <person name="Olsen O.A."/>
        </authorList>
    </citation>
    <scope>NUCLEOTIDE SEQUENCE [LARGE SCALE GENOMIC DNA]</scope>
    <source>
        <strain evidence="2">cv. AL8/78</strain>
    </source>
</reference>
<keyword evidence="2" id="KW-1185">Reference proteome</keyword>
<protein>
    <submittedName>
        <fullName evidence="1">Uncharacterized protein</fullName>
    </submittedName>
</protein>
<name>A0A453JTU3_AEGTS</name>
<proteinExistence type="predicted"/>
<reference evidence="1" key="4">
    <citation type="submission" date="2019-03" db="UniProtKB">
        <authorList>
            <consortium name="EnsemblPlants"/>
        </authorList>
    </citation>
    <scope>IDENTIFICATION</scope>
</reference>
<evidence type="ECO:0000313" key="2">
    <source>
        <dbReference type="Proteomes" id="UP000015105"/>
    </source>
</evidence>
<dbReference type="EnsemblPlants" id="AET5Gv20188100.5">
    <property type="protein sequence ID" value="AET5Gv20188100.5"/>
    <property type="gene ID" value="AET5Gv20188100"/>
</dbReference>
<organism evidence="1 2">
    <name type="scientific">Aegilops tauschii subsp. strangulata</name>
    <name type="common">Goatgrass</name>
    <dbReference type="NCBI Taxonomy" id="200361"/>
    <lineage>
        <taxon>Eukaryota</taxon>
        <taxon>Viridiplantae</taxon>
        <taxon>Streptophyta</taxon>
        <taxon>Embryophyta</taxon>
        <taxon>Tracheophyta</taxon>
        <taxon>Spermatophyta</taxon>
        <taxon>Magnoliopsida</taxon>
        <taxon>Liliopsida</taxon>
        <taxon>Poales</taxon>
        <taxon>Poaceae</taxon>
        <taxon>BOP clade</taxon>
        <taxon>Pooideae</taxon>
        <taxon>Triticodae</taxon>
        <taxon>Triticeae</taxon>
        <taxon>Triticinae</taxon>
        <taxon>Aegilops</taxon>
    </lineage>
</organism>
<sequence>FFFKYSNNCLTVARPAGLHRHRRVREQTDCRLPRARGFSLIEATHSGAAAPKPKGAHHSGAGLSEAVPALAGGGGRALKESSGLDLACSDL</sequence>
<dbReference type="Gramene" id="AET5Gv20188100.5">
    <property type="protein sequence ID" value="AET5Gv20188100.5"/>
    <property type="gene ID" value="AET5Gv20188100"/>
</dbReference>